<dbReference type="GO" id="GO:0017057">
    <property type="term" value="F:6-phosphogluconolactonase activity"/>
    <property type="evidence" value="ECO:0007669"/>
    <property type="project" value="UniProtKB-UniRule"/>
</dbReference>
<dbReference type="AlphaFoldDB" id="A0A1I5VMI4"/>
<evidence type="ECO:0000256" key="1">
    <source>
        <dbReference type="ARBA" id="ARBA00000832"/>
    </source>
</evidence>
<sequence>MNSPSLYLHPDRDACANELAQVLAGRLRADLQDGGRARLLLAGGQSPAPLLQRLAGETLDWSRVELSPTDERWVAVDDAASNLQLLRTALPQARLLDPRQGQTPEEAAQAWGERLAGWLPLSAVLLGMGEDGHIASLFPGMPGLASALAGDAAPAVLVGTAPVAPQLRLSANLALLRRSGWLGLLVFGSAKRELLEAVLADRPQTRRLPVHALVRQAGSRLQIHWAP</sequence>
<evidence type="ECO:0000256" key="6">
    <source>
        <dbReference type="ARBA" id="ARBA00020337"/>
    </source>
</evidence>
<dbReference type="CDD" id="cd01400">
    <property type="entry name" value="6PGL"/>
    <property type="match status" value="1"/>
</dbReference>
<gene>
    <name evidence="7" type="primary">pgl</name>
    <name evidence="9" type="ORF">SAMN05216229_11139</name>
</gene>
<comment type="pathway">
    <text evidence="3 7">Carbohydrate degradation; pentose phosphate pathway; D-ribulose 5-phosphate from D-glucose 6-phosphate (oxidative stage): step 2/3.</text>
</comment>
<dbReference type="GO" id="GO:0006098">
    <property type="term" value="P:pentose-phosphate shunt"/>
    <property type="evidence" value="ECO:0007669"/>
    <property type="project" value="UniProtKB-UniPathway"/>
</dbReference>
<proteinExistence type="inferred from homology"/>
<evidence type="ECO:0000256" key="2">
    <source>
        <dbReference type="ARBA" id="ARBA00002681"/>
    </source>
</evidence>
<organism evidence="9 10">
    <name type="scientific">Geopseudomonas sagittaria</name>
    <dbReference type="NCBI Taxonomy" id="1135990"/>
    <lineage>
        <taxon>Bacteria</taxon>
        <taxon>Pseudomonadati</taxon>
        <taxon>Pseudomonadota</taxon>
        <taxon>Gammaproteobacteria</taxon>
        <taxon>Pseudomonadales</taxon>
        <taxon>Pseudomonadaceae</taxon>
        <taxon>Geopseudomonas</taxon>
    </lineage>
</organism>
<comment type="similarity">
    <text evidence="4 7">Belongs to the glucosamine/galactosamine-6-phosphate isomerase family. 6-phosphogluconolactonase subfamily.</text>
</comment>
<dbReference type="Gene3D" id="3.40.50.1360">
    <property type="match status" value="1"/>
</dbReference>
<dbReference type="PANTHER" id="PTHR11054:SF0">
    <property type="entry name" value="6-PHOSPHOGLUCONOLACTONASE"/>
    <property type="match status" value="1"/>
</dbReference>
<protein>
    <recommendedName>
        <fullName evidence="6 7">6-phosphogluconolactonase</fullName>
        <shortName evidence="7">6PGL</shortName>
        <ecNumber evidence="5 7">3.1.1.31</ecNumber>
    </recommendedName>
</protein>
<dbReference type="InterPro" id="IPR005900">
    <property type="entry name" value="6-phosphogluconolactonase_DevB"/>
</dbReference>
<dbReference type="EMBL" id="FOXM01000011">
    <property type="protein sequence ID" value="SFQ08680.1"/>
    <property type="molecule type" value="Genomic_DNA"/>
</dbReference>
<name>A0A1I5VMI4_9GAMM</name>
<keyword evidence="7" id="KW-0378">Hydrolase</keyword>
<dbReference type="PANTHER" id="PTHR11054">
    <property type="entry name" value="6-PHOSPHOGLUCONOLACTONASE"/>
    <property type="match status" value="1"/>
</dbReference>
<dbReference type="EC" id="3.1.1.31" evidence="5 7"/>
<dbReference type="NCBIfam" id="TIGR01198">
    <property type="entry name" value="pgl"/>
    <property type="match status" value="1"/>
</dbReference>
<reference evidence="10" key="1">
    <citation type="submission" date="2016-10" db="EMBL/GenBank/DDBJ databases">
        <authorList>
            <person name="Varghese N."/>
            <person name="Submissions S."/>
        </authorList>
    </citation>
    <scope>NUCLEOTIDE SEQUENCE [LARGE SCALE GENOMIC DNA]</scope>
    <source>
        <strain evidence="10">JCM 18195</strain>
    </source>
</reference>
<dbReference type="InterPro" id="IPR006148">
    <property type="entry name" value="Glc/Gal-6P_isomerase"/>
</dbReference>
<dbReference type="InterPro" id="IPR039104">
    <property type="entry name" value="6PGL"/>
</dbReference>
<dbReference type="SUPFAM" id="SSF100950">
    <property type="entry name" value="NagB/RpiA/CoA transferase-like"/>
    <property type="match status" value="1"/>
</dbReference>
<comment type="function">
    <text evidence="2 7">Hydrolysis of 6-phosphogluconolactone to 6-phosphogluconate.</text>
</comment>
<keyword evidence="10" id="KW-1185">Reference proteome</keyword>
<dbReference type="UniPathway" id="UPA00115">
    <property type="reaction ID" value="UER00409"/>
</dbReference>
<evidence type="ECO:0000313" key="10">
    <source>
        <dbReference type="Proteomes" id="UP000243084"/>
    </source>
</evidence>
<comment type="catalytic activity">
    <reaction evidence="1 7">
        <text>6-phospho-D-glucono-1,5-lactone + H2O = 6-phospho-D-gluconate + H(+)</text>
        <dbReference type="Rhea" id="RHEA:12556"/>
        <dbReference type="ChEBI" id="CHEBI:15377"/>
        <dbReference type="ChEBI" id="CHEBI:15378"/>
        <dbReference type="ChEBI" id="CHEBI:57955"/>
        <dbReference type="ChEBI" id="CHEBI:58759"/>
        <dbReference type="EC" id="3.1.1.31"/>
    </reaction>
</comment>
<evidence type="ECO:0000256" key="5">
    <source>
        <dbReference type="ARBA" id="ARBA00013198"/>
    </source>
</evidence>
<feature type="domain" description="Glucosamine/galactosamine-6-phosphate isomerase" evidence="8">
    <location>
        <begin position="10"/>
        <end position="216"/>
    </location>
</feature>
<evidence type="ECO:0000256" key="4">
    <source>
        <dbReference type="ARBA" id="ARBA00010662"/>
    </source>
</evidence>
<dbReference type="Pfam" id="PF01182">
    <property type="entry name" value="Glucosamine_iso"/>
    <property type="match status" value="1"/>
</dbReference>
<evidence type="ECO:0000313" key="9">
    <source>
        <dbReference type="EMBL" id="SFQ08680.1"/>
    </source>
</evidence>
<evidence type="ECO:0000259" key="8">
    <source>
        <dbReference type="Pfam" id="PF01182"/>
    </source>
</evidence>
<evidence type="ECO:0000256" key="7">
    <source>
        <dbReference type="RuleBase" id="RU365095"/>
    </source>
</evidence>
<evidence type="ECO:0000256" key="3">
    <source>
        <dbReference type="ARBA" id="ARBA00004961"/>
    </source>
</evidence>
<dbReference type="InterPro" id="IPR037171">
    <property type="entry name" value="NagB/RpiA_transferase-like"/>
</dbReference>
<accession>A0A1I5VMI4</accession>
<dbReference type="RefSeq" id="WP_175526658.1">
    <property type="nucleotide sequence ID" value="NZ_FOXM01000011.1"/>
</dbReference>
<dbReference type="Proteomes" id="UP000243084">
    <property type="component" value="Unassembled WGS sequence"/>
</dbReference>
<dbReference type="GO" id="GO:0005975">
    <property type="term" value="P:carbohydrate metabolic process"/>
    <property type="evidence" value="ECO:0007669"/>
    <property type="project" value="UniProtKB-UniRule"/>
</dbReference>